<dbReference type="InterPro" id="IPR036890">
    <property type="entry name" value="HATPase_C_sf"/>
</dbReference>
<keyword evidence="3" id="KW-0600">Photoreceptor protein</keyword>
<evidence type="ECO:0000256" key="6">
    <source>
        <dbReference type="ARBA" id="ARBA00022679"/>
    </source>
</evidence>
<keyword evidence="8" id="KW-0547">Nucleotide-binding</keyword>
<evidence type="ECO:0000256" key="4">
    <source>
        <dbReference type="ARBA" id="ARBA00022553"/>
    </source>
</evidence>
<evidence type="ECO:0000256" key="2">
    <source>
        <dbReference type="ARBA" id="ARBA00012438"/>
    </source>
</evidence>
<dbReference type="Pfam" id="PF07536">
    <property type="entry name" value="HWE_HK"/>
    <property type="match status" value="1"/>
</dbReference>
<dbReference type="PANTHER" id="PTHR41523:SF8">
    <property type="entry name" value="ETHYLENE RESPONSE SENSOR PROTEIN"/>
    <property type="match status" value="1"/>
</dbReference>
<gene>
    <name evidence="15" type="ORF">EDC65_2088</name>
</gene>
<evidence type="ECO:0000313" key="16">
    <source>
        <dbReference type="Proteomes" id="UP000278222"/>
    </source>
</evidence>
<dbReference type="EMBL" id="RJKX01000013">
    <property type="protein sequence ID" value="ROQ00292.1"/>
    <property type="molecule type" value="Genomic_DNA"/>
</dbReference>
<dbReference type="InterPro" id="IPR011102">
    <property type="entry name" value="Sig_transdc_His_kinase_HWE"/>
</dbReference>
<name>A0A3N1M3H4_9PROT</name>
<keyword evidence="7" id="KW-0677">Repeat</keyword>
<evidence type="ECO:0000256" key="7">
    <source>
        <dbReference type="ARBA" id="ARBA00022737"/>
    </source>
</evidence>
<dbReference type="GO" id="GO:0009881">
    <property type="term" value="F:photoreceptor activity"/>
    <property type="evidence" value="ECO:0007669"/>
    <property type="project" value="UniProtKB-KW"/>
</dbReference>
<keyword evidence="10" id="KW-0067">ATP-binding</keyword>
<feature type="domain" description="PAC" evidence="14">
    <location>
        <begin position="567"/>
        <end position="623"/>
    </location>
</feature>
<evidence type="ECO:0000256" key="11">
    <source>
        <dbReference type="ARBA" id="ARBA00022991"/>
    </source>
</evidence>
<dbReference type="PROSITE" id="PS50113">
    <property type="entry name" value="PAC"/>
    <property type="match status" value="2"/>
</dbReference>
<accession>A0A3N1M3H4</accession>
<feature type="transmembrane region" description="Helical" evidence="13">
    <location>
        <begin position="316"/>
        <end position="341"/>
    </location>
</feature>
<dbReference type="InterPro" id="IPR000700">
    <property type="entry name" value="PAS-assoc_C"/>
</dbReference>
<dbReference type="Pfam" id="PF08447">
    <property type="entry name" value="PAS_3"/>
    <property type="match status" value="1"/>
</dbReference>
<dbReference type="GO" id="GO:0005524">
    <property type="term" value="F:ATP binding"/>
    <property type="evidence" value="ECO:0007669"/>
    <property type="project" value="UniProtKB-KW"/>
</dbReference>
<dbReference type="GO" id="GO:0004673">
    <property type="term" value="F:protein histidine kinase activity"/>
    <property type="evidence" value="ECO:0007669"/>
    <property type="project" value="UniProtKB-EC"/>
</dbReference>
<evidence type="ECO:0000256" key="1">
    <source>
        <dbReference type="ARBA" id="ARBA00000085"/>
    </source>
</evidence>
<dbReference type="Gene3D" id="2.10.70.100">
    <property type="match status" value="1"/>
</dbReference>
<dbReference type="Gene3D" id="3.30.450.20">
    <property type="entry name" value="PAS domain"/>
    <property type="match status" value="3"/>
</dbReference>
<keyword evidence="13" id="KW-0812">Transmembrane</keyword>
<dbReference type="AlphaFoldDB" id="A0A3N1M3H4"/>
<dbReference type="InterPro" id="IPR001610">
    <property type="entry name" value="PAC"/>
</dbReference>
<reference evidence="15 16" key="1">
    <citation type="submission" date="2018-11" db="EMBL/GenBank/DDBJ databases">
        <title>Genomic Encyclopedia of Type Strains, Phase IV (KMG-IV): sequencing the most valuable type-strain genomes for metagenomic binning, comparative biology and taxonomic classification.</title>
        <authorList>
            <person name="Goeker M."/>
        </authorList>
    </citation>
    <scope>NUCLEOTIDE SEQUENCE [LARGE SCALE GENOMIC DNA]</scope>
    <source>
        <strain evidence="15 16">DSM 5900</strain>
    </source>
</reference>
<dbReference type="SMART" id="SM00911">
    <property type="entry name" value="HWE_HK"/>
    <property type="match status" value="1"/>
</dbReference>
<feature type="domain" description="PAC" evidence="14">
    <location>
        <begin position="440"/>
        <end position="492"/>
    </location>
</feature>
<evidence type="ECO:0000256" key="8">
    <source>
        <dbReference type="ARBA" id="ARBA00022741"/>
    </source>
</evidence>
<evidence type="ECO:0000259" key="14">
    <source>
        <dbReference type="PROSITE" id="PS50113"/>
    </source>
</evidence>
<comment type="catalytic activity">
    <reaction evidence="1">
        <text>ATP + protein L-histidine = ADP + protein N-phospho-L-histidine.</text>
        <dbReference type="EC" id="2.7.13.3"/>
    </reaction>
</comment>
<dbReference type="CDD" id="cd12914">
    <property type="entry name" value="PDC1_DGC_like"/>
    <property type="match status" value="1"/>
</dbReference>
<keyword evidence="11" id="KW-0157">Chromophore</keyword>
<keyword evidence="13" id="KW-0472">Membrane</keyword>
<protein>
    <recommendedName>
        <fullName evidence="2">histidine kinase</fullName>
        <ecNumber evidence="2">2.7.13.3</ecNumber>
    </recommendedName>
</protein>
<organism evidence="15 16">
    <name type="scientific">Stella humosa</name>
    <dbReference type="NCBI Taxonomy" id="94"/>
    <lineage>
        <taxon>Bacteria</taxon>
        <taxon>Pseudomonadati</taxon>
        <taxon>Pseudomonadota</taxon>
        <taxon>Alphaproteobacteria</taxon>
        <taxon>Rhodospirillales</taxon>
        <taxon>Stellaceae</taxon>
        <taxon>Stella</taxon>
    </lineage>
</organism>
<proteinExistence type="predicted"/>
<evidence type="ECO:0000256" key="10">
    <source>
        <dbReference type="ARBA" id="ARBA00022840"/>
    </source>
</evidence>
<evidence type="ECO:0000256" key="3">
    <source>
        <dbReference type="ARBA" id="ARBA00022543"/>
    </source>
</evidence>
<dbReference type="InterPro" id="IPR035965">
    <property type="entry name" value="PAS-like_dom_sf"/>
</dbReference>
<keyword evidence="9 15" id="KW-0418">Kinase</keyword>
<keyword evidence="12" id="KW-0675">Receptor</keyword>
<dbReference type="InterPro" id="IPR013655">
    <property type="entry name" value="PAS_fold_3"/>
</dbReference>
<keyword evidence="16" id="KW-1185">Reference proteome</keyword>
<sequence>MGDTAMGHQVGREGLTSSLRQARPLNVPTRGLLRLSSVLPIAAILVPLSILALVGWLNWRAVWQDAESEVRRAALSAAEYGQRTLESYSLVAGRVNDRLRGLSDTQIRDNEAILHEDLKRIGSELSQAELVYVIDHNGYPLLASTVNRVPSSASLADRDYFQALSGPRPPPVHVSRTFVGRFDGRLLFSVSRARRDTGNPPTADGFDGVVAVSVNPNVLAEGMRRLLPLPTDQMALVRTDGYAISTTSAVADSTPLPRVDLASPFHVLAGEGAKSAVYPSSTATSGNGGLAAMRSIEGFPVYAVITRAQAEIVSHWWQVMLPHMAFGLPATLGLFVLGLWVGRDQRRLSGMNRDLQRDNDLSTDRLDRVKRFGLIGTFEYDIVTGMNRRSAEYMSVQGLPAVPTGESHDDWARRLHPDDRQRAEGEVLRALSDESGDTDYAQTYRIVTPSGQVRWIAARGEITRDANGRAVRMRGAHVDVTPLRNTELALAESDARLRLAQESLGIGAWEWVPATRRLTCSRKFRELWNLEPGDETPTLVDVLSRIHPDDRRGLRSLLRDVRRTGGFRAEFRLLRTGAEGKSEPLWIAVRARQIKAPQMAEERLMGLAYDISDRKRAEELTSMMAHEVEHRAKNALAVVSSLLRMTKADTPGELVRILDGRVRALGQTMGLLGRGRWQGAELREIVESELEPFRRGGSGEDLGIKVEGPPVTVGVDAAQPISMALHELVTNAAKYGALSVGSGQLSVTWRIEGERIHLHWAERGGPRLDGTPPKKGFGSRLITMLFEGQIGGTVDKRWEPEGLVCEMSFPARAATAGRRAG</sequence>
<evidence type="ECO:0000256" key="5">
    <source>
        <dbReference type="ARBA" id="ARBA00022606"/>
    </source>
</evidence>
<dbReference type="EC" id="2.7.13.3" evidence="2"/>
<dbReference type="Gene3D" id="3.30.565.10">
    <property type="entry name" value="Histidine kinase-like ATPase, C-terminal domain"/>
    <property type="match status" value="1"/>
</dbReference>
<evidence type="ECO:0000256" key="9">
    <source>
        <dbReference type="ARBA" id="ARBA00022777"/>
    </source>
</evidence>
<evidence type="ECO:0000256" key="12">
    <source>
        <dbReference type="ARBA" id="ARBA00023170"/>
    </source>
</evidence>
<keyword evidence="6" id="KW-0808">Transferase</keyword>
<evidence type="ECO:0000256" key="13">
    <source>
        <dbReference type="SAM" id="Phobius"/>
    </source>
</evidence>
<comment type="caution">
    <text evidence="15">The sequence shown here is derived from an EMBL/GenBank/DDBJ whole genome shotgun (WGS) entry which is preliminary data.</text>
</comment>
<evidence type="ECO:0000313" key="15">
    <source>
        <dbReference type="EMBL" id="ROQ00292.1"/>
    </source>
</evidence>
<keyword evidence="4" id="KW-0597">Phosphoprotein</keyword>
<feature type="transmembrane region" description="Helical" evidence="13">
    <location>
        <begin position="38"/>
        <end position="59"/>
    </location>
</feature>
<keyword evidence="13" id="KW-1133">Transmembrane helix</keyword>
<dbReference type="PANTHER" id="PTHR41523">
    <property type="entry name" value="TWO-COMPONENT SYSTEM SENSOR PROTEIN"/>
    <property type="match status" value="1"/>
</dbReference>
<dbReference type="SUPFAM" id="SSF55785">
    <property type="entry name" value="PYP-like sensor domain (PAS domain)"/>
    <property type="match status" value="2"/>
</dbReference>
<keyword evidence="5" id="KW-0716">Sensory transduction</keyword>
<dbReference type="SMART" id="SM00086">
    <property type="entry name" value="PAC"/>
    <property type="match status" value="2"/>
</dbReference>
<dbReference type="Proteomes" id="UP000278222">
    <property type="component" value="Unassembled WGS sequence"/>
</dbReference>
<dbReference type="OrthoDB" id="7244034at2"/>